<reference evidence="1 2" key="1">
    <citation type="submission" date="2017-07" db="EMBL/GenBank/DDBJ databases">
        <title>Phenotypical and genomic characterization of a clinical isolate of Shewanella bicestrii sp. nov. producing an extended-spectrum beta-lactamase and a new oxacillinase variant.</title>
        <authorList>
            <person name="Jousset A.B."/>
            <person name="Bonnin R.A."/>
            <person name="Girlich D."/>
            <person name="Dabos L."/>
            <person name="Potron A."/>
            <person name="Dortet L."/>
            <person name="Glaser P."/>
            <person name="Naas T."/>
        </authorList>
    </citation>
    <scope>NUCLEOTIDE SEQUENCE [LARGE SCALE GENOMIC DNA]</scope>
    <source>
        <strain evidence="1 2">JAB-1</strain>
    </source>
</reference>
<proteinExistence type="predicted"/>
<keyword evidence="2" id="KW-1185">Reference proteome</keyword>
<dbReference type="Proteomes" id="UP000198367">
    <property type="component" value="Chromosome"/>
</dbReference>
<evidence type="ECO:0000313" key="2">
    <source>
        <dbReference type="Proteomes" id="UP000198367"/>
    </source>
</evidence>
<accession>A0A220UMA9</accession>
<name>A0A220UMA9_9GAMM</name>
<dbReference type="RefSeq" id="WP_086904120.1">
    <property type="nucleotide sequence ID" value="NZ_CP022358.1"/>
</dbReference>
<dbReference type="EMBL" id="CP022358">
    <property type="protein sequence ID" value="ASK69022.1"/>
    <property type="molecule type" value="Genomic_DNA"/>
</dbReference>
<protein>
    <submittedName>
        <fullName evidence="1">Uncharacterized protein</fullName>
    </submittedName>
</protein>
<evidence type="ECO:0000313" key="1">
    <source>
        <dbReference type="EMBL" id="ASK69022.1"/>
    </source>
</evidence>
<gene>
    <name evidence="1" type="ORF">CF168_09125</name>
</gene>
<dbReference type="KEGG" id="sbj:CF168_09125"/>
<sequence>MTTDLDLQSAIAALDEYGYEKKASTDLEQARNKQQMGKYIKSLDYSLRRLLILQETVNELVEEKKHQLAQQENIQTYKTKIINLSRELNLSYEEVLAIMAESSTKK</sequence>
<dbReference type="AlphaFoldDB" id="A0A220UMA9"/>
<organism evidence="1 2">
    <name type="scientific">Shewanella bicestrii</name>
    <dbReference type="NCBI Taxonomy" id="2018305"/>
    <lineage>
        <taxon>Bacteria</taxon>
        <taxon>Pseudomonadati</taxon>
        <taxon>Pseudomonadota</taxon>
        <taxon>Gammaproteobacteria</taxon>
        <taxon>Alteromonadales</taxon>
        <taxon>Shewanellaceae</taxon>
        <taxon>Shewanella</taxon>
    </lineage>
</organism>